<dbReference type="OrthoDB" id="10458079at2759"/>
<gene>
    <name evidence="1" type="ORF">PanWU01x14_019430</name>
</gene>
<dbReference type="AlphaFoldDB" id="A0A2P5DYD0"/>
<protein>
    <submittedName>
        <fullName evidence="1">Uncharacterized protein</fullName>
    </submittedName>
</protein>
<dbReference type="EMBL" id="JXTB01000009">
    <property type="protein sequence ID" value="PON78305.1"/>
    <property type="molecule type" value="Genomic_DNA"/>
</dbReference>
<organism evidence="1 2">
    <name type="scientific">Parasponia andersonii</name>
    <name type="common">Sponia andersonii</name>
    <dbReference type="NCBI Taxonomy" id="3476"/>
    <lineage>
        <taxon>Eukaryota</taxon>
        <taxon>Viridiplantae</taxon>
        <taxon>Streptophyta</taxon>
        <taxon>Embryophyta</taxon>
        <taxon>Tracheophyta</taxon>
        <taxon>Spermatophyta</taxon>
        <taxon>Magnoliopsida</taxon>
        <taxon>eudicotyledons</taxon>
        <taxon>Gunneridae</taxon>
        <taxon>Pentapetalae</taxon>
        <taxon>rosids</taxon>
        <taxon>fabids</taxon>
        <taxon>Rosales</taxon>
        <taxon>Cannabaceae</taxon>
        <taxon>Parasponia</taxon>
    </lineage>
</organism>
<comment type="caution">
    <text evidence="1">The sequence shown here is derived from an EMBL/GenBank/DDBJ whole genome shotgun (WGS) entry which is preliminary data.</text>
</comment>
<evidence type="ECO:0000313" key="1">
    <source>
        <dbReference type="EMBL" id="PON78305.1"/>
    </source>
</evidence>
<dbReference type="Proteomes" id="UP000237105">
    <property type="component" value="Unassembled WGS sequence"/>
</dbReference>
<keyword evidence="2" id="KW-1185">Reference proteome</keyword>
<name>A0A2P5DYD0_PARAD</name>
<evidence type="ECO:0000313" key="2">
    <source>
        <dbReference type="Proteomes" id="UP000237105"/>
    </source>
</evidence>
<reference evidence="2" key="1">
    <citation type="submission" date="2016-06" db="EMBL/GenBank/DDBJ databases">
        <title>Parallel loss of symbiosis genes in relatives of nitrogen-fixing non-legume Parasponia.</title>
        <authorList>
            <person name="Van Velzen R."/>
            <person name="Holmer R."/>
            <person name="Bu F."/>
            <person name="Rutten L."/>
            <person name="Van Zeijl A."/>
            <person name="Liu W."/>
            <person name="Santuari L."/>
            <person name="Cao Q."/>
            <person name="Sharma T."/>
            <person name="Shen D."/>
            <person name="Roswanjaya Y."/>
            <person name="Wardhani T."/>
            <person name="Kalhor M.S."/>
            <person name="Jansen J."/>
            <person name="Van den Hoogen J."/>
            <person name="Gungor B."/>
            <person name="Hartog M."/>
            <person name="Hontelez J."/>
            <person name="Verver J."/>
            <person name="Yang W.-C."/>
            <person name="Schijlen E."/>
            <person name="Repin R."/>
            <person name="Schilthuizen M."/>
            <person name="Schranz E."/>
            <person name="Heidstra R."/>
            <person name="Miyata K."/>
            <person name="Fedorova E."/>
            <person name="Kohlen W."/>
            <person name="Bisseling T."/>
            <person name="Smit S."/>
            <person name="Geurts R."/>
        </authorList>
    </citation>
    <scope>NUCLEOTIDE SEQUENCE [LARGE SCALE GENOMIC DNA]</scope>
    <source>
        <strain evidence="2">cv. WU1-14</strain>
    </source>
</reference>
<proteinExistence type="predicted"/>
<accession>A0A2P5DYD0</accession>
<sequence>MPFNGVINPSPEVRIFPFANLNGIRISRWK</sequence>